<feature type="compositionally biased region" description="Basic residues" evidence="1">
    <location>
        <begin position="398"/>
        <end position="411"/>
    </location>
</feature>
<feature type="compositionally biased region" description="Low complexity" evidence="1">
    <location>
        <begin position="237"/>
        <end position="248"/>
    </location>
</feature>
<gene>
    <name evidence="2" type="ORF">STIAU_0017</name>
</gene>
<dbReference type="AlphaFoldDB" id="Q08Q11"/>
<sequence length="511" mass="55568">MLAIPAVEDAQLASPRPQHQPVVILGDQQPRDGAERHHPQTSQGRRVDLGSERLRRGHDGHDRGEPQHHARPQEHQQRNHPGRAVDGLHAQHLPERPGAAPRHEPLGRDEHPICLEQRVLRRRECHRAREGLAHGVPRVPESPESTMRRKSSIGWPSAKQPWAPSRSACCITRSSSKGTRMKTGAVPVVSRAQCKASRMLSPRCTITNAAPAPWAHAASVSTAMPTSPRTSDRSETSEPSAPSTSTRAVWEQSSFSPLGAAAQGSARIHPRLGHREVELAAAVAGPDLLPTPQDRRALLSVGHHRDVARPHAELHQVVLGHRGPPLPERQVVLRRAQLTGVSGDRHPRPGPPPQRLGEPLERLPRLGPQRGGVELIIDGSERQGRPVGVLVRNRGLLRHRGGRRPGGRGARKALVGDGGRGLRGTCTRAERDQDPGKQGRTHAFSLKQPPCLPCFPRKAPPGRGRSEVSRQPSVADCHFPSPGRDGGWSKRRCRAAPPPASCCLHSGPPPR</sequence>
<feature type="region of interest" description="Disordered" evidence="1">
    <location>
        <begin position="1"/>
        <end position="109"/>
    </location>
</feature>
<evidence type="ECO:0000313" key="3">
    <source>
        <dbReference type="Proteomes" id="UP000032702"/>
    </source>
</evidence>
<reference evidence="2 3" key="1">
    <citation type="submission" date="2006-04" db="EMBL/GenBank/DDBJ databases">
        <authorList>
            <person name="Nierman W.C."/>
        </authorList>
    </citation>
    <scope>NUCLEOTIDE SEQUENCE [LARGE SCALE GENOMIC DNA]</scope>
    <source>
        <strain evidence="2 3">DW4/3-1</strain>
    </source>
</reference>
<protein>
    <submittedName>
        <fullName evidence="2">Uncharacterized protein</fullName>
    </submittedName>
</protein>
<accession>Q08Q11</accession>
<feature type="region of interest" description="Disordered" evidence="1">
    <location>
        <begin position="135"/>
        <end position="166"/>
    </location>
</feature>
<feature type="compositionally biased region" description="Polar residues" evidence="1">
    <location>
        <begin position="219"/>
        <end position="229"/>
    </location>
</feature>
<name>Q08Q11_STIAD</name>
<dbReference type="Proteomes" id="UP000032702">
    <property type="component" value="Unassembled WGS sequence"/>
</dbReference>
<dbReference type="EMBL" id="AAMD01000225">
    <property type="protein sequence ID" value="EAU62568.1"/>
    <property type="molecule type" value="Genomic_DNA"/>
</dbReference>
<feature type="compositionally biased region" description="Basic and acidic residues" evidence="1">
    <location>
        <begin position="29"/>
        <end position="38"/>
    </location>
</feature>
<feature type="region of interest" description="Disordered" evidence="1">
    <location>
        <begin position="217"/>
        <end position="252"/>
    </location>
</feature>
<feature type="compositionally biased region" description="Basic and acidic residues" evidence="1">
    <location>
        <begin position="428"/>
        <end position="437"/>
    </location>
</feature>
<evidence type="ECO:0000313" key="2">
    <source>
        <dbReference type="EMBL" id="EAU62568.1"/>
    </source>
</evidence>
<feature type="region of interest" description="Disordered" evidence="1">
    <location>
        <begin position="398"/>
        <end position="511"/>
    </location>
</feature>
<evidence type="ECO:0000256" key="1">
    <source>
        <dbReference type="SAM" id="MobiDB-lite"/>
    </source>
</evidence>
<proteinExistence type="predicted"/>
<organism evidence="2 3">
    <name type="scientific">Stigmatella aurantiaca (strain DW4/3-1)</name>
    <dbReference type="NCBI Taxonomy" id="378806"/>
    <lineage>
        <taxon>Bacteria</taxon>
        <taxon>Pseudomonadati</taxon>
        <taxon>Myxococcota</taxon>
        <taxon>Myxococcia</taxon>
        <taxon>Myxococcales</taxon>
        <taxon>Cystobacterineae</taxon>
        <taxon>Archangiaceae</taxon>
        <taxon>Stigmatella</taxon>
    </lineage>
</organism>
<feature type="compositionally biased region" description="Basic and acidic residues" evidence="1">
    <location>
        <begin position="45"/>
        <end position="77"/>
    </location>
</feature>
<comment type="caution">
    <text evidence="2">The sequence shown here is derived from an EMBL/GenBank/DDBJ whole genome shotgun (WGS) entry which is preliminary data.</text>
</comment>
<feature type="region of interest" description="Disordered" evidence="1">
    <location>
        <begin position="340"/>
        <end position="367"/>
    </location>
</feature>